<evidence type="ECO:0000256" key="7">
    <source>
        <dbReference type="ARBA" id="ARBA00023136"/>
    </source>
</evidence>
<dbReference type="Pfam" id="PF00153">
    <property type="entry name" value="Mito_carr"/>
    <property type="match status" value="2"/>
</dbReference>
<keyword evidence="7 8" id="KW-0472">Membrane</keyword>
<reference evidence="9" key="2">
    <citation type="submission" date="2023-05" db="EMBL/GenBank/DDBJ databases">
        <authorList>
            <person name="Schelkunov M.I."/>
        </authorList>
    </citation>
    <scope>NUCLEOTIDE SEQUENCE</scope>
    <source>
        <strain evidence="9">Hsosn_3</strain>
        <tissue evidence="9">Leaf</tissue>
    </source>
</reference>
<evidence type="ECO:0000256" key="1">
    <source>
        <dbReference type="ARBA" id="ARBA00004141"/>
    </source>
</evidence>
<dbReference type="AlphaFoldDB" id="A0AAD8GVB9"/>
<dbReference type="EMBL" id="JAUIZM010000011">
    <property type="protein sequence ID" value="KAK1354703.1"/>
    <property type="molecule type" value="Genomic_DNA"/>
</dbReference>
<reference evidence="9" key="1">
    <citation type="submission" date="2023-02" db="EMBL/GenBank/DDBJ databases">
        <title>Genome of toxic invasive species Heracleum sosnowskyi carries increased number of genes despite the absence of recent whole-genome duplications.</title>
        <authorList>
            <person name="Schelkunov M."/>
            <person name="Shtratnikova V."/>
            <person name="Makarenko M."/>
            <person name="Klepikova A."/>
            <person name="Omelchenko D."/>
            <person name="Novikova G."/>
            <person name="Obukhova E."/>
            <person name="Bogdanov V."/>
            <person name="Penin A."/>
            <person name="Logacheva M."/>
        </authorList>
    </citation>
    <scope>NUCLEOTIDE SEQUENCE</scope>
    <source>
        <strain evidence="9">Hsosn_3</strain>
        <tissue evidence="9">Leaf</tissue>
    </source>
</reference>
<evidence type="ECO:0000313" key="9">
    <source>
        <dbReference type="EMBL" id="KAK1354703.1"/>
    </source>
</evidence>
<organism evidence="9 10">
    <name type="scientific">Heracleum sosnowskyi</name>
    <dbReference type="NCBI Taxonomy" id="360622"/>
    <lineage>
        <taxon>Eukaryota</taxon>
        <taxon>Viridiplantae</taxon>
        <taxon>Streptophyta</taxon>
        <taxon>Embryophyta</taxon>
        <taxon>Tracheophyta</taxon>
        <taxon>Spermatophyta</taxon>
        <taxon>Magnoliopsida</taxon>
        <taxon>eudicotyledons</taxon>
        <taxon>Gunneridae</taxon>
        <taxon>Pentapetalae</taxon>
        <taxon>asterids</taxon>
        <taxon>campanulids</taxon>
        <taxon>Apiales</taxon>
        <taxon>Apiaceae</taxon>
        <taxon>Apioideae</taxon>
        <taxon>apioid superclade</taxon>
        <taxon>Tordylieae</taxon>
        <taxon>Tordyliinae</taxon>
        <taxon>Heracleum</taxon>
    </lineage>
</organism>
<dbReference type="Gene3D" id="1.50.40.10">
    <property type="entry name" value="Mitochondrial carrier domain"/>
    <property type="match status" value="1"/>
</dbReference>
<gene>
    <name evidence="9" type="ORF">POM88_047959</name>
</gene>
<evidence type="ECO:0000256" key="2">
    <source>
        <dbReference type="ARBA" id="ARBA00006375"/>
    </source>
</evidence>
<comment type="caution">
    <text evidence="9">The sequence shown here is derived from an EMBL/GenBank/DDBJ whole genome shotgun (WGS) entry which is preliminary data.</text>
</comment>
<evidence type="ECO:0000256" key="3">
    <source>
        <dbReference type="ARBA" id="ARBA00022448"/>
    </source>
</evidence>
<name>A0AAD8GVB9_9APIA</name>
<keyword evidence="6" id="KW-1133">Transmembrane helix</keyword>
<evidence type="ECO:0000256" key="5">
    <source>
        <dbReference type="ARBA" id="ARBA00022737"/>
    </source>
</evidence>
<evidence type="ECO:0000313" key="10">
    <source>
        <dbReference type="Proteomes" id="UP001237642"/>
    </source>
</evidence>
<dbReference type="InterPro" id="IPR023395">
    <property type="entry name" value="MCP_dom_sf"/>
</dbReference>
<keyword evidence="10" id="KW-1185">Reference proteome</keyword>
<keyword evidence="4 8" id="KW-0812">Transmembrane</keyword>
<dbReference type="PROSITE" id="PS50920">
    <property type="entry name" value="SOLCAR"/>
    <property type="match status" value="2"/>
</dbReference>
<feature type="repeat" description="Solcar" evidence="8">
    <location>
        <begin position="351"/>
        <end position="434"/>
    </location>
</feature>
<protein>
    <submittedName>
        <fullName evidence="9">Mitochondrial aspartate-glutamate transporter AGC1</fullName>
    </submittedName>
</protein>
<sequence>MVLHLFCEHVWESKANRGCASLEEGRVGASTSTEGQDFSVDVLPASHSSPASQESEECLKVTQKVSFFEPDRDSSVYVNSLIWELMKSGSSSLTESFKDTGHARVGKLHNSKYAPQLSEIRISGLKHIVNSNVSDEMKNQDCCNTGQRNSSSIFSDDASLLTKNMCIVNADCLSEMAEIINSLSGPSSKSIMDIQALVTYLFSFHLLWAIEDTKAIGSLTSKSRLHVDCGANPLATDTGAHNESQHNPTDTHVLEGFTWQEHVFAGAFAGIFVSLCLHPVDTVKTITQSCRSDPISIPDISRSIIYSRGVTGLYRIIASNIAASALISAVYTFTSESVKGVLLPYFSKGCHSLAHCTAGGSASISTTSVIFTPSERIKQQIQVSSHYRSSWNALLGIVGKGGFSSLYVGWGVVLCKNVTHSVIKFYTYERLKQLMPSSLQSNGQREMLQMLICGGLAGSTTALLTTLFDVVETRLQTLIAGSRNKYGENSTMLMKLAYNLDRASSCEHPSDSGLCIELFAFHMALIEKPQYFLVVLSLASLLYYGSWKEAIYYTRSQTEVPEPKLLEATPFISDRIISERVIQLANLIQESVHVMTDANSLHEMMETFGLHLLWFGF</sequence>
<evidence type="ECO:0000256" key="6">
    <source>
        <dbReference type="ARBA" id="ARBA00022989"/>
    </source>
</evidence>
<dbReference type="PANTHER" id="PTHR45667">
    <property type="entry name" value="S-ADENOSYLMETHIONINE MITOCHONDRIAL CARRIER PROTEIN"/>
    <property type="match status" value="1"/>
</dbReference>
<proteinExistence type="inferred from homology"/>
<evidence type="ECO:0000256" key="4">
    <source>
        <dbReference type="ARBA" id="ARBA00022692"/>
    </source>
</evidence>
<evidence type="ECO:0000256" key="8">
    <source>
        <dbReference type="PROSITE-ProRule" id="PRU00282"/>
    </source>
</evidence>
<dbReference type="GO" id="GO:0016020">
    <property type="term" value="C:membrane"/>
    <property type="evidence" value="ECO:0007669"/>
    <property type="project" value="UniProtKB-SubCell"/>
</dbReference>
<dbReference type="SUPFAM" id="SSF103506">
    <property type="entry name" value="Mitochondrial carrier"/>
    <property type="match status" value="1"/>
</dbReference>
<keyword evidence="5" id="KW-0677">Repeat</keyword>
<dbReference type="Proteomes" id="UP001237642">
    <property type="component" value="Unassembled WGS sequence"/>
</dbReference>
<dbReference type="InterPro" id="IPR018108">
    <property type="entry name" value="MCP_transmembrane"/>
</dbReference>
<comment type="subcellular location">
    <subcellularLocation>
        <location evidence="1">Membrane</location>
        <topology evidence="1">Multi-pass membrane protein</topology>
    </subcellularLocation>
</comment>
<keyword evidence="3" id="KW-0813">Transport</keyword>
<comment type="similarity">
    <text evidence="2">Belongs to the mitochondrial carrier (TC 2.A.29) family.</text>
</comment>
<accession>A0AAD8GVB9</accession>
<feature type="repeat" description="Solcar" evidence="8">
    <location>
        <begin position="257"/>
        <end position="341"/>
    </location>
</feature>